<evidence type="ECO:0000313" key="6">
    <source>
        <dbReference type="WBParaSite" id="NBR_0000230801-mRNA-1"/>
    </source>
</evidence>
<proteinExistence type="predicted"/>
<dbReference type="CDD" id="cd00303">
    <property type="entry name" value="retropepsin_like"/>
    <property type="match status" value="1"/>
</dbReference>
<dbReference type="PANTHER" id="PTHR47331">
    <property type="entry name" value="PHD-TYPE DOMAIN-CONTAINING PROTEIN"/>
    <property type="match status" value="1"/>
</dbReference>
<organism evidence="6">
    <name type="scientific">Nippostrongylus brasiliensis</name>
    <name type="common">Rat hookworm</name>
    <dbReference type="NCBI Taxonomy" id="27835"/>
    <lineage>
        <taxon>Eukaryota</taxon>
        <taxon>Metazoa</taxon>
        <taxon>Ecdysozoa</taxon>
        <taxon>Nematoda</taxon>
        <taxon>Chromadorea</taxon>
        <taxon>Rhabditida</taxon>
        <taxon>Rhabditina</taxon>
        <taxon>Rhabditomorpha</taxon>
        <taxon>Strongyloidea</taxon>
        <taxon>Heligmosomidae</taxon>
        <taxon>Nippostrongylus</taxon>
    </lineage>
</organism>
<feature type="compositionally biased region" description="Basic and acidic residues" evidence="2">
    <location>
        <begin position="819"/>
        <end position="832"/>
    </location>
</feature>
<dbReference type="PROSITE" id="PS00141">
    <property type="entry name" value="ASP_PROTEASE"/>
    <property type="match status" value="1"/>
</dbReference>
<feature type="region of interest" description="Disordered" evidence="2">
    <location>
        <begin position="123"/>
        <end position="146"/>
    </location>
</feature>
<dbReference type="STRING" id="27835.A0A0N4XIF6"/>
<dbReference type="InterPro" id="IPR021109">
    <property type="entry name" value="Peptidase_aspartic_dom_sf"/>
</dbReference>
<keyword evidence="5" id="KW-1185">Reference proteome</keyword>
<protein>
    <submittedName>
        <fullName evidence="6">DUF1758 domain-containing protein</fullName>
    </submittedName>
</protein>
<dbReference type="GO" id="GO:0006508">
    <property type="term" value="P:proteolysis"/>
    <property type="evidence" value="ECO:0007669"/>
    <property type="project" value="InterPro"/>
</dbReference>
<dbReference type="InterPro" id="IPR005312">
    <property type="entry name" value="DUF1759"/>
</dbReference>
<sequence>MATKVGAQKRLLTIYINKLDNIVTKLKEEELETLPVDLNISLETRSSNILRLEEAISAVESITSKVEKGLSELTSVIDQSGQSEDEHEFEKYYCRTEQAISTAIDYTILLQARLRALRAGVQSRQAPMTHETGDVENAQGTHMTQQEGRPQMKALELPNLPVPTFSGNVWEWNNFWELFNSNIHSQPLPEMFKYNYLLKALRGEAREAVGKFQVTKDNYERAIQFLQAKYDNKEILINSLIERLESCSLRGSTIKDQRSLLERIQVITTQLAENGEQVNSTWIIKKVLTKFPTSIRRKVIMRKQGTPSSSLTMAKVLQYLDEVLSNEEMCLLYTEKGAPDFARKEKSSTNAQFSRKPPIDSSRGAKPYSCMFCKGGHSPFECTKYTTPQDRAQYLRSNQLCLICASTLHKTLECKRRLCFKCNGAHHTSCCFKQQVNSTSSISQQKSDRKTPAEPEKLTLSKKQAEKTQKKVNKPTPMVHTSQVLDDDTSKEFEGGNSSEEKAILQLQAVLNMQSNEKSFLPTGEITIQDPTTRKLRKIEVLLDSGAEVSFIDSSLASQLNLPIIREKSMTLHTFGTSTPREAACKLVKLEGWDSEGVPCTMELFTHDVLTRAFSPPLIPEIDQDVIRSLNLNICNHANKKIIRPSILLGCDYLWSFIRTDTAPIALPSGLTLLPTKLGYLISGRSRAPTQVLQLSDDGSELKQWDQYWGMDTVVNTIGSVNSVVSEEERGNWGRKLQEMKDRIAELEFELEAAKRNAVKRTVSSTDDGLSCKVQVLSDDDYMAQLIEETSGPDEEITDEDLSTDTQTKEGDEMGINDNNDRGEKNENNSDKESNIQEDLHEMEMCLYRLPKRKIGRVIFGKLPRHPCTFCNQKGVHFSDSCPIMTHGDERFQYVKRKGICQYCILPGCPEVNCPQR</sequence>
<dbReference type="InterPro" id="IPR008737">
    <property type="entry name" value="DUF1758"/>
</dbReference>
<dbReference type="EMBL" id="UYSL01002521">
    <property type="protein sequence ID" value="VDL65898.1"/>
    <property type="molecule type" value="Genomic_DNA"/>
</dbReference>
<feature type="compositionally biased region" description="Basic and acidic residues" evidence="2">
    <location>
        <begin position="446"/>
        <end position="469"/>
    </location>
</feature>
<evidence type="ECO:0000313" key="5">
    <source>
        <dbReference type="Proteomes" id="UP000271162"/>
    </source>
</evidence>
<dbReference type="WBParaSite" id="NBR_0000230801-mRNA-1">
    <property type="protein sequence ID" value="NBR_0000230801-mRNA-1"/>
    <property type="gene ID" value="NBR_0000230801"/>
</dbReference>
<dbReference type="Proteomes" id="UP000271162">
    <property type="component" value="Unassembled WGS sequence"/>
</dbReference>
<feature type="coiled-coil region" evidence="1">
    <location>
        <begin position="216"/>
        <end position="243"/>
    </location>
</feature>
<keyword evidence="1" id="KW-0175">Coiled coil</keyword>
<evidence type="ECO:0000259" key="3">
    <source>
        <dbReference type="Pfam" id="PF05585"/>
    </source>
</evidence>
<dbReference type="Pfam" id="PF05585">
    <property type="entry name" value="DUF1758"/>
    <property type="match status" value="1"/>
</dbReference>
<dbReference type="Gene3D" id="2.40.70.10">
    <property type="entry name" value="Acid Proteases"/>
    <property type="match status" value="1"/>
</dbReference>
<evidence type="ECO:0000256" key="2">
    <source>
        <dbReference type="SAM" id="MobiDB-lite"/>
    </source>
</evidence>
<accession>A0A0N4XIF6</accession>
<dbReference type="AlphaFoldDB" id="A0A0N4XIF6"/>
<evidence type="ECO:0000313" key="4">
    <source>
        <dbReference type="EMBL" id="VDL65898.1"/>
    </source>
</evidence>
<dbReference type="GO" id="GO:0004190">
    <property type="term" value="F:aspartic-type endopeptidase activity"/>
    <property type="evidence" value="ECO:0007669"/>
    <property type="project" value="InterPro"/>
</dbReference>
<name>A0A0N4XIF6_NIPBR</name>
<dbReference type="OMA" id="NICNHAN"/>
<feature type="domain" description="DUF1758" evidence="3">
    <location>
        <begin position="538"/>
        <end position="685"/>
    </location>
</feature>
<dbReference type="PANTHER" id="PTHR47331:SF1">
    <property type="entry name" value="GAG-LIKE PROTEIN"/>
    <property type="match status" value="1"/>
</dbReference>
<dbReference type="InterPro" id="IPR001969">
    <property type="entry name" value="Aspartic_peptidase_AS"/>
</dbReference>
<feature type="compositionally biased region" description="Acidic residues" evidence="2">
    <location>
        <begin position="791"/>
        <end position="803"/>
    </location>
</feature>
<gene>
    <name evidence="4" type="ORF">NBR_LOCUS2309</name>
</gene>
<reference evidence="6" key="1">
    <citation type="submission" date="2017-02" db="UniProtKB">
        <authorList>
            <consortium name="WormBaseParasite"/>
        </authorList>
    </citation>
    <scope>IDENTIFICATION</scope>
</reference>
<feature type="region of interest" description="Disordered" evidence="2">
    <location>
        <begin position="344"/>
        <end position="363"/>
    </location>
</feature>
<reference evidence="4 5" key="2">
    <citation type="submission" date="2018-11" db="EMBL/GenBank/DDBJ databases">
        <authorList>
            <consortium name="Pathogen Informatics"/>
        </authorList>
    </citation>
    <scope>NUCLEOTIDE SEQUENCE [LARGE SCALE GENOMIC DNA]</scope>
</reference>
<evidence type="ECO:0000256" key="1">
    <source>
        <dbReference type="SAM" id="Coils"/>
    </source>
</evidence>
<feature type="region of interest" description="Disordered" evidence="2">
    <location>
        <begin position="789"/>
        <end position="832"/>
    </location>
</feature>
<dbReference type="Pfam" id="PF03564">
    <property type="entry name" value="DUF1759"/>
    <property type="match status" value="1"/>
</dbReference>
<feature type="region of interest" description="Disordered" evidence="2">
    <location>
        <begin position="441"/>
        <end position="481"/>
    </location>
</feature>